<feature type="compositionally biased region" description="Polar residues" evidence="1">
    <location>
        <begin position="108"/>
        <end position="128"/>
    </location>
</feature>
<gene>
    <name evidence="2" type="ORF">SLS59_008021</name>
</gene>
<accession>A0ABR3QV44</accession>
<dbReference type="Proteomes" id="UP001521222">
    <property type="component" value="Unassembled WGS sequence"/>
</dbReference>
<dbReference type="EMBL" id="JAKIXB020000030">
    <property type="protein sequence ID" value="KAL1596032.1"/>
    <property type="molecule type" value="Genomic_DNA"/>
</dbReference>
<evidence type="ECO:0000256" key="1">
    <source>
        <dbReference type="SAM" id="MobiDB-lite"/>
    </source>
</evidence>
<sequence>MKEYYNSTRNVSTTHHHAKSDSLGVPVWETSRRSRSGERIEQQRVGTPRDYRVEEVRPSPSPYKYDLKTEPVLSSQLPVPLRGRTSQPEKPKIRVPPIIIQENPPAPNKTSARSPRKSTSASPHSPTAQPELRFQYDTLQDRLAQICSSCVPYLDVEPANPQDLTFAKIRDTVEGFEGDLHIWSHVANLDGLGRIDKNMHDLVDAACDTFDRLLKRVTELHDLCRTAKPKDLKMQSLDDIDDDEDVELYDDGDGDVSVEDPTEAPSFVITSLLQSIEMQIRHLKLLSPSLREATPDAEADMIKVAKLVKEAGELFGSEAALIQHSIDPKFAGRKAFVEARHNAGIA</sequence>
<reference evidence="2 3" key="1">
    <citation type="submission" date="2024-02" db="EMBL/GenBank/DDBJ databases">
        <title>De novo assembly and annotation of 12 fungi associated with fruit tree decline syndrome in Ontario, Canada.</title>
        <authorList>
            <person name="Sulman M."/>
            <person name="Ellouze W."/>
            <person name="Ilyukhin E."/>
        </authorList>
    </citation>
    <scope>NUCLEOTIDE SEQUENCE [LARGE SCALE GENOMIC DNA]</scope>
    <source>
        <strain evidence="2 3">M97-236</strain>
    </source>
</reference>
<protein>
    <submittedName>
        <fullName evidence="2">Uncharacterized protein</fullName>
    </submittedName>
</protein>
<proteinExistence type="predicted"/>
<organism evidence="2 3">
    <name type="scientific">Nothophoma quercina</name>
    <dbReference type="NCBI Taxonomy" id="749835"/>
    <lineage>
        <taxon>Eukaryota</taxon>
        <taxon>Fungi</taxon>
        <taxon>Dikarya</taxon>
        <taxon>Ascomycota</taxon>
        <taxon>Pezizomycotina</taxon>
        <taxon>Dothideomycetes</taxon>
        <taxon>Pleosporomycetidae</taxon>
        <taxon>Pleosporales</taxon>
        <taxon>Pleosporineae</taxon>
        <taxon>Didymellaceae</taxon>
        <taxon>Nothophoma</taxon>
    </lineage>
</organism>
<feature type="region of interest" description="Disordered" evidence="1">
    <location>
        <begin position="1"/>
        <end position="130"/>
    </location>
</feature>
<name>A0ABR3QV44_9PLEO</name>
<comment type="caution">
    <text evidence="2">The sequence shown here is derived from an EMBL/GenBank/DDBJ whole genome shotgun (WGS) entry which is preliminary data.</text>
</comment>
<feature type="compositionally biased region" description="Basic and acidic residues" evidence="1">
    <location>
        <begin position="30"/>
        <end position="57"/>
    </location>
</feature>
<feature type="compositionally biased region" description="Polar residues" evidence="1">
    <location>
        <begin position="1"/>
        <end position="13"/>
    </location>
</feature>
<keyword evidence="3" id="KW-1185">Reference proteome</keyword>
<evidence type="ECO:0000313" key="2">
    <source>
        <dbReference type="EMBL" id="KAL1596032.1"/>
    </source>
</evidence>
<evidence type="ECO:0000313" key="3">
    <source>
        <dbReference type="Proteomes" id="UP001521222"/>
    </source>
</evidence>